<feature type="region of interest" description="Disordered" evidence="1">
    <location>
        <begin position="179"/>
        <end position="209"/>
    </location>
</feature>
<comment type="caution">
    <text evidence="2">The sequence shown here is derived from an EMBL/GenBank/DDBJ whole genome shotgun (WGS) entry which is preliminary data.</text>
</comment>
<evidence type="ECO:0000313" key="3">
    <source>
        <dbReference type="Proteomes" id="UP000700596"/>
    </source>
</evidence>
<protein>
    <submittedName>
        <fullName evidence="2">Uncharacterized protein</fullName>
    </submittedName>
</protein>
<proteinExistence type="predicted"/>
<evidence type="ECO:0000256" key="1">
    <source>
        <dbReference type="SAM" id="MobiDB-lite"/>
    </source>
</evidence>
<gene>
    <name evidence="2" type="ORF">B0J11DRAFT_102944</name>
</gene>
<sequence length="209" mass="23311">MAQKGNDKQGRSPHFGLNQPLIDAHKELRTEYEHLNHNSAMYVKPFYLNVSVQHGFQIRQYSDKPLPTGISSRVYPQDWNPRPIPGLMDLGLQAFDQPQVNPFQPSERLNEFVTKHLMKHPQPSRFAAKFDAIRQNGGAGASHCINFTFDSKNSALSSKADSVIGSLLDKDVKLVAPSTEPTQVLNSNLQAKDVPGVENEDTLAPEQHT</sequence>
<feature type="compositionally biased region" description="Polar residues" evidence="1">
    <location>
        <begin position="179"/>
        <end position="190"/>
    </location>
</feature>
<reference evidence="2" key="1">
    <citation type="journal article" date="2021" name="Nat. Commun.">
        <title>Genetic determinants of endophytism in the Arabidopsis root mycobiome.</title>
        <authorList>
            <person name="Mesny F."/>
            <person name="Miyauchi S."/>
            <person name="Thiergart T."/>
            <person name="Pickel B."/>
            <person name="Atanasova L."/>
            <person name="Karlsson M."/>
            <person name="Huettel B."/>
            <person name="Barry K.W."/>
            <person name="Haridas S."/>
            <person name="Chen C."/>
            <person name="Bauer D."/>
            <person name="Andreopoulos W."/>
            <person name="Pangilinan J."/>
            <person name="LaButti K."/>
            <person name="Riley R."/>
            <person name="Lipzen A."/>
            <person name="Clum A."/>
            <person name="Drula E."/>
            <person name="Henrissat B."/>
            <person name="Kohler A."/>
            <person name="Grigoriev I.V."/>
            <person name="Martin F.M."/>
            <person name="Hacquard S."/>
        </authorList>
    </citation>
    <scope>NUCLEOTIDE SEQUENCE</scope>
    <source>
        <strain evidence="2">MPI-CAGE-CH-0243</strain>
    </source>
</reference>
<organism evidence="2 3">
    <name type="scientific">Dendryphion nanum</name>
    <dbReference type="NCBI Taxonomy" id="256645"/>
    <lineage>
        <taxon>Eukaryota</taxon>
        <taxon>Fungi</taxon>
        <taxon>Dikarya</taxon>
        <taxon>Ascomycota</taxon>
        <taxon>Pezizomycotina</taxon>
        <taxon>Dothideomycetes</taxon>
        <taxon>Pleosporomycetidae</taxon>
        <taxon>Pleosporales</taxon>
        <taxon>Torulaceae</taxon>
        <taxon>Dendryphion</taxon>
    </lineage>
</organism>
<dbReference type="Proteomes" id="UP000700596">
    <property type="component" value="Unassembled WGS sequence"/>
</dbReference>
<keyword evidence="3" id="KW-1185">Reference proteome</keyword>
<accession>A0A9P9IEW5</accession>
<dbReference type="EMBL" id="JAGMWT010000014">
    <property type="protein sequence ID" value="KAH7116870.1"/>
    <property type="molecule type" value="Genomic_DNA"/>
</dbReference>
<dbReference type="AlphaFoldDB" id="A0A9P9IEW5"/>
<name>A0A9P9IEW5_9PLEO</name>
<evidence type="ECO:0000313" key="2">
    <source>
        <dbReference type="EMBL" id="KAH7116870.1"/>
    </source>
</evidence>